<evidence type="ECO:0000256" key="5">
    <source>
        <dbReference type="ARBA" id="ARBA00022448"/>
    </source>
</evidence>
<evidence type="ECO:0000256" key="14">
    <source>
        <dbReference type="SAM" id="Phobius"/>
    </source>
</evidence>
<evidence type="ECO:0000256" key="4">
    <source>
        <dbReference type="ARBA" id="ARBA00021935"/>
    </source>
</evidence>
<dbReference type="Gene3D" id="1.50.40.10">
    <property type="entry name" value="Mitochondrial carrier domain"/>
    <property type="match status" value="2"/>
</dbReference>
<keyword evidence="8" id="KW-0999">Mitochondrion inner membrane</keyword>
<sequence length="316" mass="36057">MDGDAPKSKVSLSNRQIELISGLSAGFSTTIITHPLDLIKVRLQLSTNQPGKPFEALTNVFRKIHRDGFISSSLIRHYKLFHIMKQYYRGITPNLIGNISAWGLYFALYAEFKTHLRMSNETTNYFGSSMLAGISTSILTNPIWVLKTRILGTSRSQGAAYKSTVDGIRQILRDEGARSFWKGTIPSMFLVLQGSLQFTFYDHLKDFFDKRRGRADRKRQISTQEYLYSSAISKILSMVIMYPSQIVRSRLQFHTKLGVKVTISSTMRQLWENEGRIKAFYKGLSANVLRVVPATCITFLVYETVKDLLHSENEEQ</sequence>
<evidence type="ECO:0000313" key="16">
    <source>
        <dbReference type="Proteomes" id="UP000094285"/>
    </source>
</evidence>
<evidence type="ECO:0000256" key="1">
    <source>
        <dbReference type="ARBA" id="ARBA00002238"/>
    </source>
</evidence>
<dbReference type="PANTHER" id="PTHR45683">
    <property type="entry name" value="MITOCHONDRIAL NICOTINAMIDE ADENINE DINUCLEOTIDE TRANSPORTER 1-RELATED-RELATED"/>
    <property type="match status" value="1"/>
</dbReference>
<dbReference type="InterPro" id="IPR018108">
    <property type="entry name" value="MCP_transmembrane"/>
</dbReference>
<evidence type="ECO:0000256" key="6">
    <source>
        <dbReference type="ARBA" id="ARBA00022692"/>
    </source>
</evidence>
<organism evidence="15 16">
    <name type="scientific">Suhomyces tanzawaensis NRRL Y-17324</name>
    <dbReference type="NCBI Taxonomy" id="984487"/>
    <lineage>
        <taxon>Eukaryota</taxon>
        <taxon>Fungi</taxon>
        <taxon>Dikarya</taxon>
        <taxon>Ascomycota</taxon>
        <taxon>Saccharomycotina</taxon>
        <taxon>Pichiomycetes</taxon>
        <taxon>Debaryomycetaceae</taxon>
        <taxon>Suhomyces</taxon>
    </lineage>
</organism>
<keyword evidence="10" id="KW-0496">Mitochondrion</keyword>
<protein>
    <recommendedName>
        <fullName evidence="4">Mitochondrial thiamine pyrophosphate carrier 1</fullName>
    </recommendedName>
</protein>
<evidence type="ECO:0000256" key="11">
    <source>
        <dbReference type="ARBA" id="ARBA00023136"/>
    </source>
</evidence>
<evidence type="ECO:0000256" key="13">
    <source>
        <dbReference type="RuleBase" id="RU000488"/>
    </source>
</evidence>
<evidence type="ECO:0000256" key="9">
    <source>
        <dbReference type="ARBA" id="ARBA00022989"/>
    </source>
</evidence>
<evidence type="ECO:0000256" key="2">
    <source>
        <dbReference type="ARBA" id="ARBA00004448"/>
    </source>
</evidence>
<dbReference type="SUPFAM" id="SSF103506">
    <property type="entry name" value="Mitochondrial carrier"/>
    <property type="match status" value="1"/>
</dbReference>
<evidence type="ECO:0000313" key="15">
    <source>
        <dbReference type="EMBL" id="ODV79060.1"/>
    </source>
</evidence>
<feature type="repeat" description="Solcar" evidence="12">
    <location>
        <begin position="120"/>
        <end position="207"/>
    </location>
</feature>
<feature type="transmembrane region" description="Helical" evidence="14">
    <location>
        <begin position="87"/>
        <end position="105"/>
    </location>
</feature>
<keyword evidence="7" id="KW-0677">Repeat</keyword>
<evidence type="ECO:0000256" key="8">
    <source>
        <dbReference type="ARBA" id="ARBA00022792"/>
    </source>
</evidence>
<evidence type="ECO:0000256" key="3">
    <source>
        <dbReference type="ARBA" id="ARBA00006375"/>
    </source>
</evidence>
<accession>A0A1E4SHV5</accession>
<dbReference type="Proteomes" id="UP000094285">
    <property type="component" value="Unassembled WGS sequence"/>
</dbReference>
<comment type="function">
    <text evidence="1">Mitochondrial transporter that mediates uptake of thiamine pyrophosphate (ThPP) into mitochondria.</text>
</comment>
<comment type="similarity">
    <text evidence="3 13">Belongs to the mitochondrial carrier (TC 2.A.29) family.</text>
</comment>
<keyword evidence="16" id="KW-1185">Reference proteome</keyword>
<dbReference type="GO" id="GO:0005743">
    <property type="term" value="C:mitochondrial inner membrane"/>
    <property type="evidence" value="ECO:0007669"/>
    <property type="project" value="UniProtKB-SubCell"/>
</dbReference>
<feature type="repeat" description="Solcar" evidence="12">
    <location>
        <begin position="13"/>
        <end position="115"/>
    </location>
</feature>
<keyword evidence="5 13" id="KW-0813">Transport</keyword>
<gene>
    <name evidence="15" type="ORF">CANTADRAFT_90173</name>
</gene>
<reference evidence="16" key="1">
    <citation type="submission" date="2016-05" db="EMBL/GenBank/DDBJ databases">
        <title>Comparative genomics of biotechnologically important yeasts.</title>
        <authorList>
            <consortium name="DOE Joint Genome Institute"/>
            <person name="Riley R."/>
            <person name="Haridas S."/>
            <person name="Wolfe K.H."/>
            <person name="Lopes M.R."/>
            <person name="Hittinger C.T."/>
            <person name="Goker M."/>
            <person name="Salamov A."/>
            <person name="Wisecaver J."/>
            <person name="Long T.M."/>
            <person name="Aerts A.L."/>
            <person name="Barry K."/>
            <person name="Choi C."/>
            <person name="Clum A."/>
            <person name="Coughlan A.Y."/>
            <person name="Deshpande S."/>
            <person name="Douglass A.P."/>
            <person name="Hanson S.J."/>
            <person name="Klenk H.-P."/>
            <person name="Labutti K."/>
            <person name="Lapidus A."/>
            <person name="Lindquist E."/>
            <person name="Lipzen A."/>
            <person name="Meier-Kolthoff J.P."/>
            <person name="Ohm R.A."/>
            <person name="Otillar R.P."/>
            <person name="Pangilinan J."/>
            <person name="Peng Y."/>
            <person name="Rokas A."/>
            <person name="Rosa C.A."/>
            <person name="Scheuner C."/>
            <person name="Sibirny A.A."/>
            <person name="Slot J.C."/>
            <person name="Stielow J.B."/>
            <person name="Sun H."/>
            <person name="Kurtzman C.P."/>
            <person name="Blackwell M."/>
            <person name="Grigoriev I.V."/>
            <person name="Jeffries T.W."/>
        </authorList>
    </citation>
    <scope>NUCLEOTIDE SEQUENCE [LARGE SCALE GENOMIC DNA]</scope>
    <source>
        <strain evidence="16">NRRL Y-17324</strain>
    </source>
</reference>
<keyword evidence="6 12" id="KW-0812">Transmembrane</keyword>
<name>A0A1E4SHV5_9ASCO</name>
<dbReference type="OrthoDB" id="428293at2759"/>
<proteinExistence type="inferred from homology"/>
<feature type="transmembrane region" description="Helical" evidence="14">
    <location>
        <begin position="125"/>
        <end position="146"/>
    </location>
</feature>
<dbReference type="InterPro" id="IPR044712">
    <property type="entry name" value="SLC25A32-like"/>
</dbReference>
<feature type="repeat" description="Solcar" evidence="12">
    <location>
        <begin position="221"/>
        <end position="308"/>
    </location>
</feature>
<evidence type="ECO:0000256" key="12">
    <source>
        <dbReference type="PROSITE-ProRule" id="PRU00282"/>
    </source>
</evidence>
<dbReference type="PROSITE" id="PS50920">
    <property type="entry name" value="SOLCAR"/>
    <property type="match status" value="3"/>
</dbReference>
<comment type="subcellular location">
    <subcellularLocation>
        <location evidence="2">Mitochondrion inner membrane</location>
        <topology evidence="2">Multi-pass membrane protein</topology>
    </subcellularLocation>
</comment>
<evidence type="ECO:0000256" key="7">
    <source>
        <dbReference type="ARBA" id="ARBA00022737"/>
    </source>
</evidence>
<evidence type="ECO:0000256" key="10">
    <source>
        <dbReference type="ARBA" id="ARBA00023128"/>
    </source>
</evidence>
<dbReference type="GeneID" id="30985801"/>
<dbReference type="EMBL" id="KV453912">
    <property type="protein sequence ID" value="ODV79060.1"/>
    <property type="molecule type" value="Genomic_DNA"/>
</dbReference>
<keyword evidence="9 14" id="KW-1133">Transmembrane helix</keyword>
<dbReference type="Pfam" id="PF00153">
    <property type="entry name" value="Mito_carr"/>
    <property type="match status" value="3"/>
</dbReference>
<dbReference type="GO" id="GO:0015230">
    <property type="term" value="F:FAD transmembrane transporter activity"/>
    <property type="evidence" value="ECO:0007669"/>
    <property type="project" value="EnsemblFungi"/>
</dbReference>
<dbReference type="RefSeq" id="XP_020064182.1">
    <property type="nucleotide sequence ID" value="XM_020211665.1"/>
</dbReference>
<dbReference type="InterPro" id="IPR023395">
    <property type="entry name" value="MCP_dom_sf"/>
</dbReference>
<dbReference type="PRINTS" id="PR00926">
    <property type="entry name" value="MITOCARRIER"/>
</dbReference>
<dbReference type="InterPro" id="IPR002067">
    <property type="entry name" value="MCP"/>
</dbReference>
<dbReference type="AlphaFoldDB" id="A0A1E4SHV5"/>
<dbReference type="STRING" id="984487.A0A1E4SHV5"/>
<keyword evidence="11 12" id="KW-0472">Membrane</keyword>